<protein>
    <submittedName>
        <fullName evidence="1">Uncharacterized protein</fullName>
    </submittedName>
</protein>
<organism evidence="1 2">
    <name type="scientific">Paenibacillus solani</name>
    <dbReference type="NCBI Taxonomy" id="1705565"/>
    <lineage>
        <taxon>Bacteria</taxon>
        <taxon>Bacillati</taxon>
        <taxon>Bacillota</taxon>
        <taxon>Bacilli</taxon>
        <taxon>Bacillales</taxon>
        <taxon>Paenibacillaceae</taxon>
        <taxon>Paenibacillus</taxon>
    </lineage>
</organism>
<evidence type="ECO:0000313" key="1">
    <source>
        <dbReference type="EMBL" id="KOR89586.1"/>
    </source>
</evidence>
<keyword evidence="2" id="KW-1185">Reference proteome</keyword>
<proteinExistence type="predicted"/>
<accession>A0A0M1P514</accession>
<dbReference type="Proteomes" id="UP000036932">
    <property type="component" value="Unassembled WGS sequence"/>
</dbReference>
<evidence type="ECO:0000313" key="2">
    <source>
        <dbReference type="Proteomes" id="UP000036932"/>
    </source>
</evidence>
<gene>
    <name evidence="1" type="ORF">AM231_10845</name>
</gene>
<dbReference type="PATRIC" id="fig|1705565.3.peg.4165"/>
<dbReference type="EMBL" id="LIUT01000001">
    <property type="protein sequence ID" value="KOR89586.1"/>
    <property type="molecule type" value="Genomic_DNA"/>
</dbReference>
<sequence>MLGGAIWAGIIIKHTDANSPSLEEKLESAYYENHQNLEDTAVQQVLYELEQKGKLIAQFENSLLEAQSQDLNGESVHRDSLLHMFYEETNKLNQELYTEMFK</sequence>
<comment type="caution">
    <text evidence="1">The sequence shown here is derived from an EMBL/GenBank/DDBJ whole genome shotgun (WGS) entry which is preliminary data.</text>
</comment>
<dbReference type="AlphaFoldDB" id="A0A0M1P514"/>
<name>A0A0M1P514_9BACL</name>
<reference evidence="2" key="1">
    <citation type="submission" date="2015-08" db="EMBL/GenBank/DDBJ databases">
        <title>Genome sequencing project for genomic taxonomy and phylogenomics of Bacillus-like bacteria.</title>
        <authorList>
            <person name="Liu B."/>
            <person name="Wang J."/>
            <person name="Zhu Y."/>
            <person name="Liu G."/>
            <person name="Chen Q."/>
            <person name="Chen Z."/>
            <person name="Lan J."/>
            <person name="Che J."/>
            <person name="Ge C."/>
            <person name="Shi H."/>
            <person name="Pan Z."/>
            <person name="Liu X."/>
        </authorList>
    </citation>
    <scope>NUCLEOTIDE SEQUENCE [LARGE SCALE GENOMIC DNA]</scope>
    <source>
        <strain evidence="2">FJAT-22460</strain>
    </source>
</reference>